<dbReference type="InterPro" id="IPR053844">
    <property type="entry name" value="AH_C"/>
</dbReference>
<sequence length="1815" mass="198887">MTSDTPATVGWTVEQWVSYQQALSSQDGFKAIVDLVSTYDSNDPAWISIASYDQIKNQWDALPNDKNLPLYGVPFAVKDNIDVEGFPTTAACPAYKYIAEKDAFLVALLKKAGAIVVGKTNLDQFATGLVGTRSPYGKVSSAFSSKHVSGGSSSGSASVVARGLCPFSLGTDTAGSGRVPAALNNLVGLKPTVGVFSTNGVVPACKSLDCISIFALNLKDAQLVFSLAAKYDPDYGYSRPMPAKPLTTFGKRPVLAVPQDPEFFGEAQNKKLYESALARFRNLGVELVTVDFSILYDLAKILYEGPWVAERYSAIREFMTERPEELDPIVHAVVKKAENFSAADFFDYEYLRRDMLKAIEKEFSQYDGLIVPTCPLNPTFDDIAAEPIAANSRQGTYTNFVNLGDMSALAIPAGYREDGLPNGVTLISSKFNDYALLDLAQRFLCKEENRLLGYTGKKAEGTDLLNPGIPVTEPTVVPLAVVGGHLSGMALNWQLQKVNATLVKKTTTSDCYRMYALPDTVPPKPGLRRVAKHGENIACEVWNVPTENFGAFISMVPHPLGIGTIELVDGSWVKGFVCEEAGYIDHINTHDITMYGGWRNYISDTSKARPFNTVLVANRGEIAVRIIRTLKKLGIKSVAVFSEPDRYAQHVRDADDSVPLKGSTAAETYLSVRKIINAARLTGSQAIIPGYGFLSENADFAQACDEEGIVFVGPSADSIRLLGLKHSAREIARAAKVPLVPGSDLVSSVEEALKIAEKLEYPLMVKSTAGGGGIGLQRVNSADELKVAFDQVRHQGKAFFNDSGVFLERFVDNARHVEVQVFGDGRGNGIALGERDCSLQRRNQKIIEETPAPNFPDATRQRIRTAAENLVKTMKYKNAGTVEFIYDEARDEFYFLEVNARLQVEHPITESVTGLDLVEWMLYIAADRAPDFSQKIVPRGASMEARLYAENPVKGFAPSPGQITELVFPEDARVDTWVQKGTVVSAEYDPTLAKIIVYGNNREEALEKLIKALNHTQVAGVVTNVDYLRSISSSEAFRTGKVSTRLLDSYKYVPHALEITMPGGNTTVQDFPGRTGLWHIGVPPSGPMDDYAFRVGNKIVGNDPKTTGLECTLTGPSIVFHHDAVIALTGGESPATLDGESVKFWEPIPVKAGQKLEVGKISSGCRSYISIRGGIDVPQYLGSRSTFALGNLGGYNGRALKLGDVLFIGRPGEDFSDLPAPISEPKAASSAIVPTIPSGAGNVWEVAVTLGPHGSPDFFADGSIDEFLAAEWKVHYNSNRFGVRLYGGPKPKWARSDGGEAGLHPSNAHDYPYSIGAINFTGDEPVILTCDGPSLGGFVCAAVVIESEMWKLGQVKPGDRLKFVPVTFETAMELKKAQEDRIANLCGEDPLALPKGIATIDKAVSPVLYRAEKSIKLPQVVYRQAGDRYILVEYGDNTMDLNMAYRVHRLTREVMGKVRGVVEMSPGVRSVLINFDSTVVSQSDLMKELIKIEESILFVDRWSVPSRVVKLPLAFEDKKTLAAVQRYQETIKSKAPWLPNNVDFLQKVNGFDDRNDVRNTVYQARYLVLGRGDVFLGAPCAVPLDPRHRMVGSKYNPSRTYTPNGTVGIGGMYMCIYAMDSPGGYQLVGRTLPIWDKLTLNSPGERPWLLNQFDQIEFYPVNEEELDRRSEEVKNGRYVVDIEETVFDHGNYMNWVEKNQDSIEAVAERKKAGHEEMLRLMASVEEEDSSVSDVREQEISESGYKLYAEVASGRFWKSMVKPGDRVTKGQGVVILEAMKTEMVINSPVNGKVVSILHSRGDMVETGDLIAIIEEE</sequence>
<protein>
    <submittedName>
        <fullName evidence="11">ARAD1D39732p</fullName>
    </submittedName>
</protein>
<dbReference type="GO" id="GO:0044281">
    <property type="term" value="P:small molecule metabolic process"/>
    <property type="evidence" value="ECO:0007669"/>
    <property type="project" value="UniProtKB-ARBA"/>
</dbReference>
<evidence type="ECO:0000256" key="5">
    <source>
        <dbReference type="ARBA" id="ARBA00022840"/>
    </source>
</evidence>
<dbReference type="NCBIfam" id="TIGR02712">
    <property type="entry name" value="urea_carbox"/>
    <property type="match status" value="1"/>
</dbReference>
<dbReference type="PANTHER" id="PTHR18866">
    <property type="entry name" value="CARBOXYLASE:PYRUVATE/ACETYL-COA/PROPIONYL-COA CARBOXYLASE"/>
    <property type="match status" value="1"/>
</dbReference>
<reference evidence="11" key="2">
    <citation type="submission" date="2014-06" db="EMBL/GenBank/DDBJ databases">
        <title>The complete genome of Blastobotrys (Arxula) adeninivorans LS3 - a yeast of biotechnological interest.</title>
        <authorList>
            <person name="Kunze G."/>
            <person name="Gaillardin C."/>
            <person name="Czernicka M."/>
            <person name="Durrens P."/>
            <person name="Martin T."/>
            <person name="Boer E."/>
            <person name="Gabaldon T."/>
            <person name="Cruz J."/>
            <person name="Talla E."/>
            <person name="Marck C."/>
            <person name="Goffeau A."/>
            <person name="Barbe V."/>
            <person name="Baret P."/>
            <person name="Baronian K."/>
            <person name="Beier S."/>
            <person name="Bleykasten C."/>
            <person name="Bode R."/>
            <person name="Casaregola S."/>
            <person name="Despons L."/>
            <person name="Fairhead C."/>
            <person name="Giersberg M."/>
            <person name="Gierski P."/>
            <person name="Hahnel U."/>
            <person name="Hartmann A."/>
            <person name="Jankowska D."/>
            <person name="Jubin C."/>
            <person name="Jung P."/>
            <person name="Lafontaine I."/>
            <person name="Leh-Louis V."/>
            <person name="Lemaire M."/>
            <person name="Marcet-Houben M."/>
            <person name="Mascher M."/>
            <person name="Morel G."/>
            <person name="Richard G.-F."/>
            <person name="Riechen J."/>
            <person name="Sacerdot C."/>
            <person name="Sarkar A."/>
            <person name="Savel G."/>
            <person name="Schacherer J."/>
            <person name="Sherman D."/>
            <person name="Straub M.-L."/>
            <person name="Stein N."/>
            <person name="Thierry A."/>
            <person name="Trautwein-Schult A."/>
            <person name="Westhof E."/>
            <person name="Worch S."/>
            <person name="Dujon B."/>
            <person name="Souciet J.-L."/>
            <person name="Wincker P."/>
            <person name="Scholz U."/>
            <person name="Neuveglise N."/>
        </authorList>
    </citation>
    <scope>NUCLEOTIDE SEQUENCE</scope>
    <source>
        <strain evidence="11">LS3</strain>
    </source>
</reference>
<dbReference type="Pfam" id="PF02682">
    <property type="entry name" value="CT_C_D"/>
    <property type="match status" value="1"/>
</dbReference>
<evidence type="ECO:0000259" key="9">
    <source>
        <dbReference type="PROSITE" id="PS50975"/>
    </source>
</evidence>
<dbReference type="SUPFAM" id="SSF52440">
    <property type="entry name" value="PreATP-grasp domain"/>
    <property type="match status" value="1"/>
</dbReference>
<dbReference type="InterPro" id="IPR011053">
    <property type="entry name" value="Single_hybrid_motif"/>
</dbReference>
<dbReference type="Pfam" id="PF00289">
    <property type="entry name" value="Biotin_carb_N"/>
    <property type="match status" value="1"/>
</dbReference>
<keyword evidence="6" id="KW-0092">Biotin</keyword>
<dbReference type="PROSITE" id="PS00866">
    <property type="entry name" value="CPSASE_1"/>
    <property type="match status" value="1"/>
</dbReference>
<dbReference type="InterPro" id="IPR005481">
    <property type="entry name" value="BC-like_N"/>
</dbReference>
<dbReference type="NCBIfam" id="NF006043">
    <property type="entry name" value="PRK08186.1"/>
    <property type="match status" value="1"/>
</dbReference>
<dbReference type="Pfam" id="PF00364">
    <property type="entry name" value="Biotin_lipoyl"/>
    <property type="match status" value="1"/>
</dbReference>
<dbReference type="Gene3D" id="2.40.50.100">
    <property type="match status" value="1"/>
</dbReference>
<dbReference type="Pfam" id="PF21986">
    <property type="entry name" value="AH_C"/>
    <property type="match status" value="1"/>
</dbReference>
<dbReference type="Pfam" id="PF02626">
    <property type="entry name" value="CT_A_B"/>
    <property type="match status" value="1"/>
</dbReference>
<dbReference type="SMART" id="SM00796">
    <property type="entry name" value="AHS1"/>
    <property type="match status" value="1"/>
</dbReference>
<dbReference type="NCBIfam" id="TIGR02713">
    <property type="entry name" value="allophanate_hyd"/>
    <property type="match status" value="1"/>
</dbReference>
<dbReference type="InterPro" id="IPR005482">
    <property type="entry name" value="Biotin_COase_C"/>
</dbReference>
<feature type="domain" description="Lipoyl-binding" evidence="8">
    <location>
        <begin position="1734"/>
        <end position="1813"/>
    </location>
</feature>
<dbReference type="Pfam" id="PF02786">
    <property type="entry name" value="CPSase_L_D2"/>
    <property type="match status" value="1"/>
</dbReference>
<dbReference type="InterPro" id="IPR013815">
    <property type="entry name" value="ATP_grasp_subdomain_1"/>
</dbReference>
<keyword evidence="2" id="KW-0436">Ligase</keyword>
<dbReference type="Gene3D" id="3.30.470.20">
    <property type="entry name" value="ATP-grasp fold, B domain"/>
    <property type="match status" value="1"/>
</dbReference>
<dbReference type="InterPro" id="IPR003833">
    <property type="entry name" value="CT_C_D"/>
</dbReference>
<dbReference type="Gene3D" id="3.30.1490.20">
    <property type="entry name" value="ATP-grasp fold, A domain"/>
    <property type="match status" value="1"/>
</dbReference>
<dbReference type="InterPro" id="IPR000089">
    <property type="entry name" value="Biotin_lipoyl"/>
</dbReference>
<evidence type="ECO:0000259" key="8">
    <source>
        <dbReference type="PROSITE" id="PS50968"/>
    </source>
</evidence>
<dbReference type="GO" id="GO:0016787">
    <property type="term" value="F:hydrolase activity"/>
    <property type="evidence" value="ECO:0007669"/>
    <property type="project" value="UniProtKB-KW"/>
</dbReference>
<reference evidence="11" key="1">
    <citation type="submission" date="2014-02" db="EMBL/GenBank/DDBJ databases">
        <authorList>
            <person name="Genoscope - CEA"/>
        </authorList>
    </citation>
    <scope>NUCLEOTIDE SEQUENCE</scope>
    <source>
        <strain evidence="11">LS3</strain>
    </source>
</reference>
<dbReference type="SMART" id="SM00797">
    <property type="entry name" value="AHS2"/>
    <property type="match status" value="1"/>
</dbReference>
<dbReference type="PROSITE" id="PS00867">
    <property type="entry name" value="CPSASE_2"/>
    <property type="match status" value="1"/>
</dbReference>
<dbReference type="Pfam" id="PF01425">
    <property type="entry name" value="Amidase"/>
    <property type="match status" value="1"/>
</dbReference>
<dbReference type="EMBL" id="HG937694">
    <property type="protein sequence ID" value="CDP38665.1"/>
    <property type="molecule type" value="Genomic_DNA"/>
</dbReference>
<feature type="domain" description="ATP-grasp" evidence="9">
    <location>
        <begin position="729"/>
        <end position="926"/>
    </location>
</feature>
<dbReference type="SMART" id="SM00878">
    <property type="entry name" value="Biotin_carb_C"/>
    <property type="match status" value="1"/>
</dbReference>
<dbReference type="FunFam" id="3.40.50.20:FF:000010">
    <property type="entry name" value="Propionyl-CoA carboxylase subunit alpha"/>
    <property type="match status" value="1"/>
</dbReference>
<dbReference type="InterPro" id="IPR023631">
    <property type="entry name" value="Amidase_dom"/>
</dbReference>
<dbReference type="Pfam" id="PF02785">
    <property type="entry name" value="Biotin_carb_C"/>
    <property type="match status" value="1"/>
</dbReference>
<dbReference type="PhylomeDB" id="A0A060TC69"/>
<dbReference type="InterPro" id="IPR014084">
    <property type="entry name" value="Urea_COase"/>
</dbReference>
<dbReference type="SUPFAM" id="SSF56059">
    <property type="entry name" value="Glutathione synthetase ATP-binding domain-like"/>
    <property type="match status" value="1"/>
</dbReference>
<keyword evidence="3 7" id="KW-0547">Nucleotide-binding</keyword>
<dbReference type="PROSITE" id="PS50968">
    <property type="entry name" value="BIOTINYL_LIPOYL"/>
    <property type="match status" value="1"/>
</dbReference>
<dbReference type="PANTHER" id="PTHR18866:SF128">
    <property type="entry name" value="UREA AMIDOLYASE"/>
    <property type="match status" value="1"/>
</dbReference>
<dbReference type="Gene3D" id="3.90.1300.10">
    <property type="entry name" value="Amidase signature (AS) domain"/>
    <property type="match status" value="1"/>
</dbReference>
<dbReference type="SUPFAM" id="SSF75304">
    <property type="entry name" value="Amidase signature (AS) enzymes"/>
    <property type="match status" value="1"/>
</dbReference>
<dbReference type="SUPFAM" id="SSF51230">
    <property type="entry name" value="Single hybrid motif"/>
    <property type="match status" value="1"/>
</dbReference>
<evidence type="ECO:0000256" key="7">
    <source>
        <dbReference type="PROSITE-ProRule" id="PRU00409"/>
    </source>
</evidence>
<dbReference type="InterPro" id="IPR005479">
    <property type="entry name" value="CPAse_ATP-bd"/>
</dbReference>
<dbReference type="Gene3D" id="3.30.1360.40">
    <property type="match status" value="1"/>
</dbReference>
<dbReference type="PROSITE" id="PS50979">
    <property type="entry name" value="BC"/>
    <property type="match status" value="1"/>
</dbReference>
<organism evidence="11">
    <name type="scientific">Blastobotrys adeninivorans</name>
    <name type="common">Yeast</name>
    <name type="synonym">Arxula adeninivorans</name>
    <dbReference type="NCBI Taxonomy" id="409370"/>
    <lineage>
        <taxon>Eukaryota</taxon>
        <taxon>Fungi</taxon>
        <taxon>Dikarya</taxon>
        <taxon>Ascomycota</taxon>
        <taxon>Saccharomycotina</taxon>
        <taxon>Dipodascomycetes</taxon>
        <taxon>Dipodascales</taxon>
        <taxon>Trichomonascaceae</taxon>
        <taxon>Blastobotrys</taxon>
    </lineage>
</organism>
<dbReference type="InterPro" id="IPR029000">
    <property type="entry name" value="Cyclophilin-like_dom_sf"/>
</dbReference>
<dbReference type="InterPro" id="IPR036928">
    <property type="entry name" value="AS_sf"/>
</dbReference>
<keyword evidence="4" id="KW-0378">Hydrolase</keyword>
<dbReference type="InterPro" id="IPR011054">
    <property type="entry name" value="Rudment_hybrid_motif"/>
</dbReference>
<dbReference type="PROSITE" id="PS50975">
    <property type="entry name" value="ATP_GRASP"/>
    <property type="match status" value="1"/>
</dbReference>
<comment type="cofactor">
    <cofactor evidence="1">
        <name>biotin</name>
        <dbReference type="ChEBI" id="CHEBI:57586"/>
    </cofactor>
</comment>
<name>A0A060TC69_BLAAD</name>
<dbReference type="CDD" id="cd06850">
    <property type="entry name" value="biotinyl_domain"/>
    <property type="match status" value="1"/>
</dbReference>
<dbReference type="InterPro" id="IPR011761">
    <property type="entry name" value="ATP-grasp"/>
</dbReference>
<dbReference type="InterPro" id="IPR001882">
    <property type="entry name" value="Biotin_BS"/>
</dbReference>
<dbReference type="Gene3D" id="3.10.490.10">
    <property type="entry name" value="Gamma-glutamyl cyclotransferase-like"/>
    <property type="match status" value="1"/>
</dbReference>
<dbReference type="Gene3D" id="1.20.58.1700">
    <property type="match status" value="1"/>
</dbReference>
<evidence type="ECO:0000313" key="11">
    <source>
        <dbReference type="EMBL" id="CDP38665.1"/>
    </source>
</evidence>
<evidence type="ECO:0000256" key="4">
    <source>
        <dbReference type="ARBA" id="ARBA00022801"/>
    </source>
</evidence>
<accession>A0A060TC69</accession>
<dbReference type="GO" id="GO:0005524">
    <property type="term" value="F:ATP binding"/>
    <property type="evidence" value="ECO:0007669"/>
    <property type="project" value="UniProtKB-UniRule"/>
</dbReference>
<dbReference type="InterPro" id="IPR014085">
    <property type="entry name" value="Allophanate_hydrolase"/>
</dbReference>
<evidence type="ECO:0000259" key="10">
    <source>
        <dbReference type="PROSITE" id="PS50979"/>
    </source>
</evidence>
<feature type="domain" description="Biotin carboxylation" evidence="10">
    <location>
        <begin position="610"/>
        <end position="1052"/>
    </location>
</feature>
<evidence type="ECO:0000256" key="3">
    <source>
        <dbReference type="ARBA" id="ARBA00022741"/>
    </source>
</evidence>
<dbReference type="InterPro" id="IPR011764">
    <property type="entry name" value="Biotin_carboxylation_dom"/>
</dbReference>
<proteinExistence type="predicted"/>
<dbReference type="InterPro" id="IPR003778">
    <property type="entry name" value="CT_A_B"/>
</dbReference>
<dbReference type="SUPFAM" id="SSF160467">
    <property type="entry name" value="PH0987 N-terminal domain-like"/>
    <property type="match status" value="1"/>
</dbReference>
<dbReference type="PROSITE" id="PS00188">
    <property type="entry name" value="BIOTIN"/>
    <property type="match status" value="1"/>
</dbReference>
<dbReference type="SUPFAM" id="SSF51246">
    <property type="entry name" value="Rudiment single hybrid motif"/>
    <property type="match status" value="1"/>
</dbReference>
<dbReference type="SUPFAM" id="SSF50891">
    <property type="entry name" value="Cyclophilin-like"/>
    <property type="match status" value="2"/>
</dbReference>
<dbReference type="GO" id="GO:0046872">
    <property type="term" value="F:metal ion binding"/>
    <property type="evidence" value="ECO:0007669"/>
    <property type="project" value="InterPro"/>
</dbReference>
<gene>
    <name evidence="11" type="ORF">GNLVRS02_ARAD1D39732g</name>
</gene>
<dbReference type="Gene3D" id="3.40.50.20">
    <property type="match status" value="1"/>
</dbReference>
<dbReference type="InterPro" id="IPR016185">
    <property type="entry name" value="PreATP-grasp_dom_sf"/>
</dbReference>
<evidence type="ECO:0000256" key="2">
    <source>
        <dbReference type="ARBA" id="ARBA00022598"/>
    </source>
</evidence>
<evidence type="ECO:0000256" key="1">
    <source>
        <dbReference type="ARBA" id="ARBA00001953"/>
    </source>
</evidence>
<keyword evidence="5 7" id="KW-0067">ATP-binding</keyword>
<dbReference type="Gene3D" id="2.40.100.10">
    <property type="entry name" value="Cyclophilin-like"/>
    <property type="match status" value="2"/>
</dbReference>
<dbReference type="GO" id="GO:0004847">
    <property type="term" value="F:urea carboxylase activity"/>
    <property type="evidence" value="ECO:0007669"/>
    <property type="project" value="TreeGrafter"/>
</dbReference>
<dbReference type="NCBIfam" id="TIGR00724">
    <property type="entry name" value="urea_amlyse_rel"/>
    <property type="match status" value="1"/>
</dbReference>
<dbReference type="InterPro" id="IPR050856">
    <property type="entry name" value="Biotin_carboxylase_complex"/>
</dbReference>
<evidence type="ECO:0000256" key="6">
    <source>
        <dbReference type="ARBA" id="ARBA00023267"/>
    </source>
</evidence>